<evidence type="ECO:0000313" key="7">
    <source>
        <dbReference type="Proteomes" id="UP001187192"/>
    </source>
</evidence>
<feature type="chain" id="PRO_5041735869" description="X8 domain-containing protein" evidence="4">
    <location>
        <begin position="23"/>
        <end position="217"/>
    </location>
</feature>
<sequence>MSQAIFSVFLLVLSFNLGGSLAAEVWQTWCVAKPSTSDSSLTDNMDFACDHVQDECNPIRKDTSNPCYNPDTLIHHGSFAMNAYYQKKGRHHWNCNFDNSGLISIKNPSYGSCVYTGGDTFMNLTSAQGKWCVATPSANNQVLQDSIDYACNHVDCSIITIGGPCYDPSSLISHASVAMNLYYQATGKLDSSCDFNGSGLIVIIDPSYGNCKFEFRQ</sequence>
<comment type="subcellular location">
    <subcellularLocation>
        <location evidence="1">Cell membrane</location>
        <topology evidence="1">Lipid-anchor</topology>
        <topology evidence="1">GPI-anchor</topology>
    </subcellularLocation>
</comment>
<dbReference type="InterPro" id="IPR044788">
    <property type="entry name" value="X8_dom_prot"/>
</dbReference>
<proteinExistence type="predicted"/>
<feature type="signal peptide" evidence="4">
    <location>
        <begin position="1"/>
        <end position="22"/>
    </location>
</feature>
<evidence type="ECO:0000256" key="4">
    <source>
        <dbReference type="SAM" id="SignalP"/>
    </source>
</evidence>
<keyword evidence="7" id="KW-1185">Reference proteome</keyword>
<keyword evidence="3 4" id="KW-0732">Signal</keyword>
<dbReference type="AlphaFoldDB" id="A0AA87ZTI3"/>
<dbReference type="PANTHER" id="PTHR31044:SF130">
    <property type="entry name" value="CARBOHYDRATE-BINDING X8 DOMAIN SUPERFAMILY PROTEIN"/>
    <property type="match status" value="1"/>
</dbReference>
<comment type="caution">
    <text evidence="6">The sequence shown here is derived from an EMBL/GenBank/DDBJ whole genome shotgun (WGS) entry which is preliminary data.</text>
</comment>
<accession>A0AA87ZTI3</accession>
<dbReference type="GO" id="GO:0005886">
    <property type="term" value="C:plasma membrane"/>
    <property type="evidence" value="ECO:0007669"/>
    <property type="project" value="UniProtKB-SubCell"/>
</dbReference>
<dbReference type="SMART" id="SM00768">
    <property type="entry name" value="X8"/>
    <property type="match status" value="2"/>
</dbReference>
<evidence type="ECO:0000256" key="2">
    <source>
        <dbReference type="ARBA" id="ARBA00022622"/>
    </source>
</evidence>
<evidence type="ECO:0000259" key="5">
    <source>
        <dbReference type="SMART" id="SM00768"/>
    </source>
</evidence>
<evidence type="ECO:0000256" key="1">
    <source>
        <dbReference type="ARBA" id="ARBA00004609"/>
    </source>
</evidence>
<organism evidence="6 7">
    <name type="scientific">Ficus carica</name>
    <name type="common">Common fig</name>
    <dbReference type="NCBI Taxonomy" id="3494"/>
    <lineage>
        <taxon>Eukaryota</taxon>
        <taxon>Viridiplantae</taxon>
        <taxon>Streptophyta</taxon>
        <taxon>Embryophyta</taxon>
        <taxon>Tracheophyta</taxon>
        <taxon>Spermatophyta</taxon>
        <taxon>Magnoliopsida</taxon>
        <taxon>eudicotyledons</taxon>
        <taxon>Gunneridae</taxon>
        <taxon>Pentapetalae</taxon>
        <taxon>rosids</taxon>
        <taxon>fabids</taxon>
        <taxon>Rosales</taxon>
        <taxon>Moraceae</taxon>
        <taxon>Ficeae</taxon>
        <taxon>Ficus</taxon>
    </lineage>
</organism>
<feature type="domain" description="X8" evidence="5">
    <location>
        <begin position="130"/>
        <end position="213"/>
    </location>
</feature>
<evidence type="ECO:0000256" key="3">
    <source>
        <dbReference type="ARBA" id="ARBA00022729"/>
    </source>
</evidence>
<dbReference type="EMBL" id="BTGU01000016">
    <property type="protein sequence ID" value="GMN43319.1"/>
    <property type="molecule type" value="Genomic_DNA"/>
</dbReference>
<dbReference type="InterPro" id="IPR012946">
    <property type="entry name" value="X8"/>
</dbReference>
<feature type="domain" description="X8" evidence="5">
    <location>
        <begin position="28"/>
        <end position="115"/>
    </location>
</feature>
<dbReference type="PANTHER" id="PTHR31044">
    <property type="entry name" value="BETA-1,3 GLUCANASE"/>
    <property type="match status" value="1"/>
</dbReference>
<keyword evidence="2" id="KW-0449">Lipoprotein</keyword>
<keyword evidence="2" id="KW-0472">Membrane</keyword>
<dbReference type="GO" id="GO:0098552">
    <property type="term" value="C:side of membrane"/>
    <property type="evidence" value="ECO:0007669"/>
    <property type="project" value="UniProtKB-KW"/>
</dbReference>
<reference evidence="6" key="1">
    <citation type="submission" date="2023-07" db="EMBL/GenBank/DDBJ databases">
        <title>draft genome sequence of fig (Ficus carica).</title>
        <authorList>
            <person name="Takahashi T."/>
            <person name="Nishimura K."/>
        </authorList>
    </citation>
    <scope>NUCLEOTIDE SEQUENCE</scope>
</reference>
<dbReference type="Gramene" id="FCD_00030558-RA">
    <property type="protein sequence ID" value="FCD_00030558-RA:cds"/>
    <property type="gene ID" value="FCD_00030558"/>
</dbReference>
<gene>
    <name evidence="6" type="ORF">TIFTF001_012537</name>
</gene>
<keyword evidence="2" id="KW-0325">Glycoprotein</keyword>
<name>A0AA87ZTI3_FICCA</name>
<dbReference type="Gene3D" id="1.20.58.1040">
    <property type="match status" value="2"/>
</dbReference>
<keyword evidence="2" id="KW-0336">GPI-anchor</keyword>
<evidence type="ECO:0000313" key="6">
    <source>
        <dbReference type="EMBL" id="GMN43319.1"/>
    </source>
</evidence>
<dbReference type="GO" id="GO:0009506">
    <property type="term" value="C:plasmodesma"/>
    <property type="evidence" value="ECO:0007669"/>
    <property type="project" value="UniProtKB-ARBA"/>
</dbReference>
<dbReference type="Proteomes" id="UP001187192">
    <property type="component" value="Unassembled WGS sequence"/>
</dbReference>
<protein>
    <recommendedName>
        <fullName evidence="5">X8 domain-containing protein</fullName>
    </recommendedName>
</protein>
<dbReference type="Pfam" id="PF07983">
    <property type="entry name" value="X8"/>
    <property type="match status" value="2"/>
</dbReference>